<evidence type="ECO:0000256" key="8">
    <source>
        <dbReference type="ARBA" id="ARBA00022989"/>
    </source>
</evidence>
<evidence type="ECO:0000256" key="1">
    <source>
        <dbReference type="ARBA" id="ARBA00004606"/>
    </source>
</evidence>
<evidence type="ECO:0000256" key="6">
    <source>
        <dbReference type="ARBA" id="ARBA00022692"/>
    </source>
</evidence>
<dbReference type="PRINTS" id="PR02050">
    <property type="entry name" value="B14GALTRFASE"/>
</dbReference>
<organism evidence="14 15">
    <name type="scientific">Popillia japonica</name>
    <name type="common">Japanese beetle</name>
    <dbReference type="NCBI Taxonomy" id="7064"/>
    <lineage>
        <taxon>Eukaryota</taxon>
        <taxon>Metazoa</taxon>
        <taxon>Ecdysozoa</taxon>
        <taxon>Arthropoda</taxon>
        <taxon>Hexapoda</taxon>
        <taxon>Insecta</taxon>
        <taxon>Pterygota</taxon>
        <taxon>Neoptera</taxon>
        <taxon>Endopterygota</taxon>
        <taxon>Coleoptera</taxon>
        <taxon>Polyphaga</taxon>
        <taxon>Scarabaeiformia</taxon>
        <taxon>Scarabaeidae</taxon>
        <taxon>Rutelinae</taxon>
        <taxon>Popillia</taxon>
    </lineage>
</organism>
<dbReference type="InterPro" id="IPR027995">
    <property type="entry name" value="Galactosyl_T_N"/>
</dbReference>
<reference evidence="14 15" key="1">
    <citation type="journal article" date="2024" name="BMC Genomics">
        <title>De novo assembly and annotation of Popillia japonica's genome with initial clues to its potential as an invasive pest.</title>
        <authorList>
            <person name="Cucini C."/>
            <person name="Boschi S."/>
            <person name="Funari R."/>
            <person name="Cardaioli E."/>
            <person name="Iannotti N."/>
            <person name="Marturano G."/>
            <person name="Paoli F."/>
            <person name="Bruttini M."/>
            <person name="Carapelli A."/>
            <person name="Frati F."/>
            <person name="Nardi F."/>
        </authorList>
    </citation>
    <scope>NUCLEOTIDE SEQUENCE [LARGE SCALE GENOMIC DNA]</scope>
    <source>
        <strain evidence="14">DMR45628</strain>
    </source>
</reference>
<keyword evidence="4 14" id="KW-0328">Glycosyltransferase</keyword>
<dbReference type="Proteomes" id="UP001458880">
    <property type="component" value="Unassembled WGS sequence"/>
</dbReference>
<evidence type="ECO:0000256" key="7">
    <source>
        <dbReference type="ARBA" id="ARBA00022968"/>
    </source>
</evidence>
<keyword evidence="8 11" id="KW-1133">Transmembrane helix</keyword>
<comment type="caution">
    <text evidence="14">The sequence shown here is derived from an EMBL/GenBank/DDBJ whole genome shotgun (WGS) entry which is preliminary data.</text>
</comment>
<evidence type="ECO:0000256" key="11">
    <source>
        <dbReference type="SAM" id="Phobius"/>
    </source>
</evidence>
<evidence type="ECO:0000313" key="14">
    <source>
        <dbReference type="EMBL" id="KAK9711794.1"/>
    </source>
</evidence>
<evidence type="ECO:0000256" key="5">
    <source>
        <dbReference type="ARBA" id="ARBA00022679"/>
    </source>
</evidence>
<dbReference type="SUPFAM" id="SSF53448">
    <property type="entry name" value="Nucleotide-diphospho-sugar transferases"/>
    <property type="match status" value="1"/>
</dbReference>
<evidence type="ECO:0000256" key="10">
    <source>
        <dbReference type="ARBA" id="ARBA00023180"/>
    </source>
</evidence>
<keyword evidence="6 11" id="KW-0812">Transmembrane</keyword>
<dbReference type="Pfam" id="PF02709">
    <property type="entry name" value="Glyco_transf_7C"/>
    <property type="match status" value="1"/>
</dbReference>
<dbReference type="GO" id="GO:0030166">
    <property type="term" value="P:proteoglycan biosynthetic process"/>
    <property type="evidence" value="ECO:0007669"/>
    <property type="project" value="TreeGrafter"/>
</dbReference>
<evidence type="ECO:0000256" key="3">
    <source>
        <dbReference type="ARBA" id="ARBA00005735"/>
    </source>
</evidence>
<dbReference type="GO" id="GO:0046525">
    <property type="term" value="F:xylosylprotein 4-beta-galactosyltransferase activity"/>
    <property type="evidence" value="ECO:0007669"/>
    <property type="project" value="TreeGrafter"/>
</dbReference>
<protein>
    <submittedName>
        <fullName evidence="14">N-terminal domain of galactosyltransferase</fullName>
    </submittedName>
</protein>
<comment type="similarity">
    <text evidence="3">Belongs to the glycosyltransferase 7 family.</text>
</comment>
<proteinExistence type="inferred from homology"/>
<evidence type="ECO:0000259" key="13">
    <source>
        <dbReference type="Pfam" id="PF13733"/>
    </source>
</evidence>
<name>A0AAW1K123_POPJA</name>
<feature type="domain" description="Galactosyltransferase N-terminal" evidence="13">
    <location>
        <begin position="61"/>
        <end position="146"/>
    </location>
</feature>
<evidence type="ECO:0000313" key="15">
    <source>
        <dbReference type="Proteomes" id="UP001458880"/>
    </source>
</evidence>
<keyword evidence="5" id="KW-0808">Transferase</keyword>
<dbReference type="PANTHER" id="PTHR19300:SF30">
    <property type="entry name" value="BETA-1,4-GALACTOSYLTRANSFERASE 7"/>
    <property type="match status" value="1"/>
</dbReference>
<sequence length="289" mass="34341">MLQIQSRLRTHFLQFLIFLIIVLFLLTIALIFNSLTTDNCNCPIQQYVENKSEKDRNIKYKSAHKLAVLVPFRDRFDELLQFAPYIHNFLNKQHINHNIFILNQVDPYRFNRASLINVGYLYTSETHDYIAMHDVDLLPLNDQLSYDYPKHHPHHIAAPHLHPRYNYSKFVGGILLVNREHFRSVDGMSNKYWGWGLEDDEFYVRLREANLEVTRPVDITTNRSNTFRHIHGSYRKRDTTKCYNQREVTRKRDRQTGLHNVNYTITSIKNITIDNATIKILNIHLMCNN</sequence>
<feature type="domain" description="Galactosyltransferase C-terminal" evidence="12">
    <location>
        <begin position="154"/>
        <end position="229"/>
    </location>
</feature>
<dbReference type="GO" id="GO:0016020">
    <property type="term" value="C:membrane"/>
    <property type="evidence" value="ECO:0007669"/>
    <property type="project" value="UniProtKB-SubCell"/>
</dbReference>
<keyword evidence="15" id="KW-1185">Reference proteome</keyword>
<keyword evidence="10" id="KW-0325">Glycoprotein</keyword>
<comment type="pathway">
    <text evidence="2">Protein modification; protein glycosylation.</text>
</comment>
<dbReference type="InterPro" id="IPR003859">
    <property type="entry name" value="Galactosyl_T"/>
</dbReference>
<evidence type="ECO:0000259" key="12">
    <source>
        <dbReference type="Pfam" id="PF02709"/>
    </source>
</evidence>
<dbReference type="GO" id="GO:0005794">
    <property type="term" value="C:Golgi apparatus"/>
    <property type="evidence" value="ECO:0007669"/>
    <property type="project" value="TreeGrafter"/>
</dbReference>
<keyword evidence="7" id="KW-0735">Signal-anchor</keyword>
<accession>A0AAW1K123</accession>
<dbReference type="Gene3D" id="3.90.550.10">
    <property type="entry name" value="Spore Coat Polysaccharide Biosynthesis Protein SpsA, Chain A"/>
    <property type="match status" value="1"/>
</dbReference>
<dbReference type="EMBL" id="JASPKY010000273">
    <property type="protein sequence ID" value="KAK9711794.1"/>
    <property type="molecule type" value="Genomic_DNA"/>
</dbReference>
<dbReference type="AlphaFoldDB" id="A0AAW1K123"/>
<feature type="transmembrane region" description="Helical" evidence="11">
    <location>
        <begin position="12"/>
        <end position="32"/>
    </location>
</feature>
<evidence type="ECO:0000256" key="9">
    <source>
        <dbReference type="ARBA" id="ARBA00023136"/>
    </source>
</evidence>
<evidence type="ECO:0000256" key="2">
    <source>
        <dbReference type="ARBA" id="ARBA00004922"/>
    </source>
</evidence>
<dbReference type="InterPro" id="IPR027791">
    <property type="entry name" value="Galactosyl_T_C"/>
</dbReference>
<comment type="subcellular location">
    <subcellularLocation>
        <location evidence="1">Membrane</location>
        <topology evidence="1">Single-pass type II membrane protein</topology>
    </subcellularLocation>
</comment>
<gene>
    <name evidence="14" type="ORF">QE152_g25248</name>
</gene>
<evidence type="ECO:0000256" key="4">
    <source>
        <dbReference type="ARBA" id="ARBA00022676"/>
    </source>
</evidence>
<dbReference type="InterPro" id="IPR029044">
    <property type="entry name" value="Nucleotide-diphossugar_trans"/>
</dbReference>
<dbReference type="GO" id="GO:0005975">
    <property type="term" value="P:carbohydrate metabolic process"/>
    <property type="evidence" value="ECO:0007669"/>
    <property type="project" value="InterPro"/>
</dbReference>
<dbReference type="Pfam" id="PF13733">
    <property type="entry name" value="Glyco_transf_7N"/>
    <property type="match status" value="1"/>
</dbReference>
<dbReference type="PANTHER" id="PTHR19300">
    <property type="entry name" value="BETA-1,4-GALACTOSYLTRANSFERASE"/>
    <property type="match status" value="1"/>
</dbReference>
<keyword evidence="9 11" id="KW-0472">Membrane</keyword>